<dbReference type="Proteomes" id="UP000623542">
    <property type="component" value="Unassembled WGS sequence"/>
</dbReference>
<dbReference type="AlphaFoldDB" id="A0A851UC41"/>
<dbReference type="InterPro" id="IPR014014">
    <property type="entry name" value="RNA_helicase_DEAD_Q_motif"/>
</dbReference>
<evidence type="ECO:0000256" key="6">
    <source>
        <dbReference type="ARBA" id="ARBA00022840"/>
    </source>
</evidence>
<organism evidence="20 21">
    <name type="scientific">Elachura formosa</name>
    <name type="common">spotted wren-babbler</name>
    <dbReference type="NCBI Taxonomy" id="1463973"/>
    <lineage>
        <taxon>Eukaryota</taxon>
        <taxon>Metazoa</taxon>
        <taxon>Chordata</taxon>
        <taxon>Craniata</taxon>
        <taxon>Vertebrata</taxon>
        <taxon>Euteleostomi</taxon>
        <taxon>Archelosauria</taxon>
        <taxon>Archosauria</taxon>
        <taxon>Dinosauria</taxon>
        <taxon>Saurischia</taxon>
        <taxon>Theropoda</taxon>
        <taxon>Coelurosauria</taxon>
        <taxon>Aves</taxon>
        <taxon>Neognathae</taxon>
        <taxon>Neoaves</taxon>
        <taxon>Telluraves</taxon>
        <taxon>Australaves</taxon>
        <taxon>Passeriformes</taxon>
        <taxon>Elachuridae</taxon>
        <taxon>Elachura</taxon>
    </lineage>
</organism>
<dbReference type="SMART" id="SM00487">
    <property type="entry name" value="DEXDc"/>
    <property type="match status" value="1"/>
</dbReference>
<keyword evidence="8" id="KW-0539">Nucleus</keyword>
<evidence type="ECO:0000256" key="5">
    <source>
        <dbReference type="ARBA" id="ARBA00022806"/>
    </source>
</evidence>
<evidence type="ECO:0000256" key="7">
    <source>
        <dbReference type="ARBA" id="ARBA00022884"/>
    </source>
</evidence>
<comment type="function">
    <text evidence="11">ATP-dependent RNA helicase that plays a role in various aspects of RNA metabolism including pre-mRNA splicing and is thereby involved in different biological processes such as cell cycle regulation or innate immunity. Plays an inhibitory role in TP53 transcriptional activity and subsequently in TP53 controlled cell growth arrest and senescence by inhibiting its EP300 mediated acetylation. Negatively regulates cytosolic RNA-mediated innate immune signaling at least in part by affecting RIPK1/IRF7 interactions. Alternatively, possesses antiviral activity by recognizing gammaherpesvirus transcripts in the context of lytic reactivation. Plays an essential role in cell cycle regulation in vascular smooth muscle cells by interacting with and regulating FANCA (Fanconi anemia complementation group A) mRNA.</text>
</comment>
<dbReference type="GO" id="GO:0003724">
    <property type="term" value="F:RNA helicase activity"/>
    <property type="evidence" value="ECO:0007669"/>
    <property type="project" value="UniProtKB-EC"/>
</dbReference>
<keyword evidence="6 14" id="KW-0067">ATP-binding</keyword>
<keyword evidence="5 14" id="KW-0347">Helicase</keyword>
<dbReference type="EC" id="3.6.4.13" evidence="15"/>
<dbReference type="GO" id="GO:0005524">
    <property type="term" value="F:ATP binding"/>
    <property type="evidence" value="ECO:0007669"/>
    <property type="project" value="UniProtKB-UniRule"/>
</dbReference>
<dbReference type="PROSITE" id="PS51194">
    <property type="entry name" value="HELICASE_CTER"/>
    <property type="match status" value="1"/>
</dbReference>
<comment type="subcellular location">
    <subcellularLocation>
        <location evidence="1">Nucleus</location>
    </subcellularLocation>
</comment>
<keyword evidence="2" id="KW-0597">Phosphoprotein</keyword>
<evidence type="ECO:0000313" key="20">
    <source>
        <dbReference type="EMBL" id="NXD24660.1"/>
    </source>
</evidence>
<feature type="domain" description="DEAD-box RNA helicase Q" evidence="19">
    <location>
        <begin position="196"/>
        <end position="224"/>
    </location>
</feature>
<dbReference type="Gene3D" id="3.40.50.300">
    <property type="entry name" value="P-loop containing nucleotide triphosphate hydrolases"/>
    <property type="match status" value="2"/>
</dbReference>
<comment type="caution">
    <text evidence="20">The sequence shown here is derived from an EMBL/GenBank/DDBJ whole genome shotgun (WGS) entry which is preliminary data.</text>
</comment>
<evidence type="ECO:0000256" key="2">
    <source>
        <dbReference type="ARBA" id="ARBA00022553"/>
    </source>
</evidence>
<proteinExistence type="inferred from homology"/>
<dbReference type="OrthoDB" id="4310724at2759"/>
<feature type="region of interest" description="Disordered" evidence="16">
    <location>
        <begin position="267"/>
        <end position="310"/>
    </location>
</feature>
<evidence type="ECO:0000256" key="9">
    <source>
        <dbReference type="ARBA" id="ARBA00038457"/>
    </source>
</evidence>
<evidence type="ECO:0000256" key="3">
    <source>
        <dbReference type="ARBA" id="ARBA00022741"/>
    </source>
</evidence>
<gene>
    <name evidence="20" type="primary">Ddx24</name>
    <name evidence="20" type="ORF">ELAFOR_R06569</name>
</gene>
<keyword evidence="3 14" id="KW-0547">Nucleotide-binding</keyword>
<comment type="domain">
    <text evidence="15">The Q motif is unique to and characteristic of the DEAD box family of RNA helicases and controls ATP binding and hydrolysis.</text>
</comment>
<keyword evidence="4 14" id="KW-0378">Hydrolase</keyword>
<dbReference type="PANTHER" id="PTHR24031">
    <property type="entry name" value="RNA HELICASE"/>
    <property type="match status" value="1"/>
</dbReference>
<comment type="catalytic activity">
    <reaction evidence="10 15">
        <text>ATP + H2O = ADP + phosphate + H(+)</text>
        <dbReference type="Rhea" id="RHEA:13065"/>
        <dbReference type="ChEBI" id="CHEBI:15377"/>
        <dbReference type="ChEBI" id="CHEBI:15378"/>
        <dbReference type="ChEBI" id="CHEBI:30616"/>
        <dbReference type="ChEBI" id="CHEBI:43474"/>
        <dbReference type="ChEBI" id="CHEBI:456216"/>
        <dbReference type="EC" id="3.6.4.13"/>
    </reaction>
</comment>
<dbReference type="PROSITE" id="PS51195">
    <property type="entry name" value="Q_MOTIF"/>
    <property type="match status" value="1"/>
</dbReference>
<evidence type="ECO:0000259" key="19">
    <source>
        <dbReference type="PROSITE" id="PS51195"/>
    </source>
</evidence>
<evidence type="ECO:0000256" key="16">
    <source>
        <dbReference type="SAM" id="MobiDB-lite"/>
    </source>
</evidence>
<feature type="domain" description="Helicase C-terminal" evidence="18">
    <location>
        <begin position="533"/>
        <end position="678"/>
    </location>
</feature>
<evidence type="ECO:0000313" key="21">
    <source>
        <dbReference type="Proteomes" id="UP000623542"/>
    </source>
</evidence>
<evidence type="ECO:0000256" key="14">
    <source>
        <dbReference type="RuleBase" id="RU000492"/>
    </source>
</evidence>
<dbReference type="GO" id="GO:0005634">
    <property type="term" value="C:nucleus"/>
    <property type="evidence" value="ECO:0007669"/>
    <property type="project" value="UniProtKB-SubCell"/>
</dbReference>
<evidence type="ECO:0000256" key="11">
    <source>
        <dbReference type="ARBA" id="ARBA00054398"/>
    </source>
</evidence>
<dbReference type="InterPro" id="IPR027417">
    <property type="entry name" value="P-loop_NTPase"/>
</dbReference>
<dbReference type="CDD" id="cd17946">
    <property type="entry name" value="DEADc_DDX24"/>
    <property type="match status" value="1"/>
</dbReference>
<feature type="domain" description="Helicase ATP-binding" evidence="17">
    <location>
        <begin position="228"/>
        <end position="483"/>
    </location>
</feature>
<feature type="short sequence motif" description="Q motif" evidence="13">
    <location>
        <begin position="196"/>
        <end position="224"/>
    </location>
</feature>
<accession>A0A851UC41</accession>
<protein>
    <recommendedName>
        <fullName evidence="15">ATP-dependent RNA helicase</fullName>
        <ecNumber evidence="15">3.6.4.13</ecNumber>
    </recommendedName>
</protein>
<dbReference type="InterPro" id="IPR001650">
    <property type="entry name" value="Helicase_C-like"/>
</dbReference>
<evidence type="ECO:0000256" key="12">
    <source>
        <dbReference type="ARBA" id="ARBA00064166"/>
    </source>
</evidence>
<evidence type="ECO:0000256" key="8">
    <source>
        <dbReference type="ARBA" id="ARBA00023242"/>
    </source>
</evidence>
<evidence type="ECO:0000256" key="10">
    <source>
        <dbReference type="ARBA" id="ARBA00047984"/>
    </source>
</evidence>
<dbReference type="PROSITE" id="PS51192">
    <property type="entry name" value="HELICASE_ATP_BIND_1"/>
    <property type="match status" value="1"/>
</dbReference>
<feature type="compositionally biased region" description="Basic and acidic residues" evidence="16">
    <location>
        <begin position="116"/>
        <end position="147"/>
    </location>
</feature>
<comment type="function">
    <text evidence="15">RNA helicase.</text>
</comment>
<evidence type="ECO:0000256" key="1">
    <source>
        <dbReference type="ARBA" id="ARBA00004123"/>
    </source>
</evidence>
<comment type="subunit">
    <text evidence="12">Interacts with FADD. Interacts with RIPK1; this interaction disrupts RLR signaling activation of IFN-dependent transcription factor IRF7. Interacts with NIP7. Interacts with EP300; this interaction prevents TP53 acetylation mediated by EP300.</text>
</comment>
<sequence>MKARKGGRFRSPFKLKRRGIEVVGEWKTVPIDPNLFAEEEFQDIVCLEELTEYKLVSSSKVGKVKEKKRKVESASEGGSEEVEEPVIPPKKKKKNKDLKRQTDKSNATNAPEIDELIDKEAKSNEIIEEVNCKDNGHETESISSRRDILKKKKKNVPKNKASQGQEALPSVATSKKVKNWTTEVLSASADQKADVSAWKDLFVPELVLQALSCLGFSAPTPIQALALPSAIRDGMDVLGAAETGSGKTLAFAIPMIHSVLQWQKSNNSTTRNDSISKESHQHHDETRLENEDEAEKGPYQQVEDSGDEDDASFTTGCVKVLENVEFDPGDDTLTVDSHKKRPLLGLVLTPTRELAVQVKHHIDAVAKFTGIKTAILVGGMAAQKQERVLNRKPEIVIATPGRLWELVKERHPHLSNLRQLRCLVIDEADRMVEKGHFLELSQLLEILNDSQYNPQRQTFVFSATLTLVHQTPIRVLQKKNAKKMDKKTKLELLMEKVGIKGKPKVIDLTRKEATVETLTETKIHCNTNEKDYYLYYFLLQYPGRTMVFANSIDCVKRLSSLLTILNCDPLPLHANMHQKQRLKNLERFAERESCVLLTTDVAARGLDIPNVQHVIHYQVPRTSELYVHRSGRTARATNEGLSLLLIGPEDLINFRKIYKTLQKSEELPFFPVDAKCMTSVKERMNLARQIEKAEFFNSRTKQHNSWLQQAAEALEMDLDDDMLMGKKASEQEESQKQKMLKGMKKQLKHMLSQPLFKVLMKTKYPTQSGKLLLPQTSVGISALGAVSKKQAKKKKSIK</sequence>
<feature type="compositionally biased region" description="Basic and acidic residues" evidence="16">
    <location>
        <begin position="274"/>
        <end position="289"/>
    </location>
</feature>
<evidence type="ECO:0000256" key="4">
    <source>
        <dbReference type="ARBA" id="ARBA00022801"/>
    </source>
</evidence>
<evidence type="ECO:0000259" key="18">
    <source>
        <dbReference type="PROSITE" id="PS51194"/>
    </source>
</evidence>
<keyword evidence="21" id="KW-1185">Reference proteome</keyword>
<dbReference type="SUPFAM" id="SSF52540">
    <property type="entry name" value="P-loop containing nucleoside triphosphate hydrolases"/>
    <property type="match status" value="2"/>
</dbReference>
<feature type="non-terminal residue" evidence="20">
    <location>
        <position position="798"/>
    </location>
</feature>
<evidence type="ECO:0000256" key="13">
    <source>
        <dbReference type="PROSITE-ProRule" id="PRU00552"/>
    </source>
</evidence>
<dbReference type="Pfam" id="PF00271">
    <property type="entry name" value="Helicase_C"/>
    <property type="match status" value="1"/>
</dbReference>
<dbReference type="Pfam" id="PF00270">
    <property type="entry name" value="DEAD"/>
    <property type="match status" value="1"/>
</dbReference>
<dbReference type="PROSITE" id="PS00039">
    <property type="entry name" value="DEAD_ATP_HELICASE"/>
    <property type="match status" value="1"/>
</dbReference>
<feature type="non-terminal residue" evidence="20">
    <location>
        <position position="1"/>
    </location>
</feature>
<dbReference type="EMBL" id="WBNG01000254">
    <property type="protein sequence ID" value="NXD24660.1"/>
    <property type="molecule type" value="Genomic_DNA"/>
</dbReference>
<evidence type="ECO:0000259" key="17">
    <source>
        <dbReference type="PROSITE" id="PS51192"/>
    </source>
</evidence>
<evidence type="ECO:0000256" key="15">
    <source>
        <dbReference type="RuleBase" id="RU365068"/>
    </source>
</evidence>
<dbReference type="GO" id="GO:0003723">
    <property type="term" value="F:RNA binding"/>
    <property type="evidence" value="ECO:0007669"/>
    <property type="project" value="UniProtKB-UniRule"/>
</dbReference>
<reference evidence="20" key="1">
    <citation type="submission" date="2019-09" db="EMBL/GenBank/DDBJ databases">
        <title>Bird 10,000 Genomes (B10K) Project - Family phase.</title>
        <authorList>
            <person name="Zhang G."/>
        </authorList>
    </citation>
    <scope>NUCLEOTIDE SEQUENCE</scope>
    <source>
        <strain evidence="20">B10K-IZCAS-20218</strain>
        <tissue evidence="20">Blood</tissue>
    </source>
</reference>
<dbReference type="GO" id="GO:0016787">
    <property type="term" value="F:hydrolase activity"/>
    <property type="evidence" value="ECO:0007669"/>
    <property type="project" value="UniProtKB-KW"/>
</dbReference>
<dbReference type="InterPro" id="IPR011545">
    <property type="entry name" value="DEAD/DEAH_box_helicase_dom"/>
</dbReference>
<comment type="similarity">
    <text evidence="9">Belongs to the DEAD box helicase family. DDX24/MAK5 subfamily.</text>
</comment>
<feature type="compositionally biased region" description="Basic residues" evidence="16">
    <location>
        <begin position="148"/>
        <end position="157"/>
    </location>
</feature>
<dbReference type="SMART" id="SM00490">
    <property type="entry name" value="HELICc"/>
    <property type="match status" value="1"/>
</dbReference>
<dbReference type="InterPro" id="IPR014001">
    <property type="entry name" value="Helicase_ATP-bd"/>
</dbReference>
<dbReference type="FunFam" id="3.40.50.300:FF:001059">
    <property type="entry name" value="ATP-dependent RNA helicase DDX24"/>
    <property type="match status" value="1"/>
</dbReference>
<dbReference type="CDD" id="cd18787">
    <property type="entry name" value="SF2_C_DEAD"/>
    <property type="match status" value="1"/>
</dbReference>
<name>A0A851UC41_9PASS</name>
<keyword evidence="7 15" id="KW-0694">RNA-binding</keyword>
<dbReference type="InterPro" id="IPR000629">
    <property type="entry name" value="RNA-helicase_DEAD-box_CS"/>
</dbReference>
<feature type="region of interest" description="Disordered" evidence="16">
    <location>
        <begin position="60"/>
        <end position="170"/>
    </location>
</feature>